<keyword evidence="2 4" id="KW-0808">Transferase</keyword>
<evidence type="ECO:0000256" key="1">
    <source>
        <dbReference type="ARBA" id="ARBA00022603"/>
    </source>
</evidence>
<dbReference type="EMBL" id="WMKA01000027">
    <property type="protein sequence ID" value="MTG89681.1"/>
    <property type="molecule type" value="Genomic_DNA"/>
</dbReference>
<dbReference type="InterPro" id="IPR050362">
    <property type="entry name" value="Cation-dep_OMT"/>
</dbReference>
<dbReference type="GO" id="GO:0008757">
    <property type="term" value="F:S-adenosylmethionine-dependent methyltransferase activity"/>
    <property type="evidence" value="ECO:0007669"/>
    <property type="project" value="TreeGrafter"/>
</dbReference>
<name>A0A6N7ZJL7_9MICO</name>
<keyword evidence="3" id="KW-0949">S-adenosyl-L-methionine</keyword>
<dbReference type="PANTHER" id="PTHR10509:SF14">
    <property type="entry name" value="CAFFEOYL-COA O-METHYLTRANSFERASE 3-RELATED"/>
    <property type="match status" value="1"/>
</dbReference>
<protein>
    <submittedName>
        <fullName evidence="4">Methyltransferase</fullName>
    </submittedName>
</protein>
<dbReference type="PROSITE" id="PS51682">
    <property type="entry name" value="SAM_OMT_I"/>
    <property type="match status" value="1"/>
</dbReference>
<evidence type="ECO:0000256" key="2">
    <source>
        <dbReference type="ARBA" id="ARBA00022679"/>
    </source>
</evidence>
<dbReference type="InterPro" id="IPR002935">
    <property type="entry name" value="SAM_O-MeTrfase"/>
</dbReference>
<accession>A0A6N7ZJL7</accession>
<dbReference type="SUPFAM" id="SSF53335">
    <property type="entry name" value="S-adenosyl-L-methionine-dependent methyltransferases"/>
    <property type="match status" value="1"/>
</dbReference>
<dbReference type="Proteomes" id="UP000440668">
    <property type="component" value="Unassembled WGS sequence"/>
</dbReference>
<evidence type="ECO:0000313" key="5">
    <source>
        <dbReference type="Proteomes" id="UP000440668"/>
    </source>
</evidence>
<dbReference type="CDD" id="cd02440">
    <property type="entry name" value="AdoMet_MTases"/>
    <property type="match status" value="1"/>
</dbReference>
<dbReference type="GO" id="GO:0032259">
    <property type="term" value="P:methylation"/>
    <property type="evidence" value="ECO:0007669"/>
    <property type="project" value="UniProtKB-KW"/>
</dbReference>
<organism evidence="4 5">
    <name type="scientific">Cellulosimicrobium composti</name>
    <dbReference type="NCBI Taxonomy" id="2672572"/>
    <lineage>
        <taxon>Bacteria</taxon>
        <taxon>Bacillati</taxon>
        <taxon>Actinomycetota</taxon>
        <taxon>Actinomycetes</taxon>
        <taxon>Micrococcales</taxon>
        <taxon>Promicromonosporaceae</taxon>
        <taxon>Cellulosimicrobium</taxon>
    </lineage>
</organism>
<dbReference type="RefSeq" id="WP_155099404.1">
    <property type="nucleotide sequence ID" value="NZ_WMKA01000027.1"/>
</dbReference>
<comment type="caution">
    <text evidence="4">The sequence shown here is derived from an EMBL/GenBank/DDBJ whole genome shotgun (WGS) entry which is preliminary data.</text>
</comment>
<gene>
    <name evidence="4" type="ORF">GJV82_12105</name>
</gene>
<dbReference type="InterPro" id="IPR029063">
    <property type="entry name" value="SAM-dependent_MTases_sf"/>
</dbReference>
<proteinExistence type="predicted"/>
<evidence type="ECO:0000256" key="3">
    <source>
        <dbReference type="ARBA" id="ARBA00022691"/>
    </source>
</evidence>
<reference evidence="4 5" key="1">
    <citation type="submission" date="2019-11" db="EMBL/GenBank/DDBJ databases">
        <title>Cellulosimicrobium composti sp. nov. isolated from a compost.</title>
        <authorList>
            <person name="Yang Y."/>
        </authorList>
    </citation>
    <scope>NUCLEOTIDE SEQUENCE [LARGE SCALE GENOMIC DNA]</scope>
    <source>
        <strain evidence="4 5">BIT-GX5</strain>
    </source>
</reference>
<dbReference type="AlphaFoldDB" id="A0A6N7ZJL7"/>
<sequence>MTTGAPDDLAGPTDPAATWDAVDAYFGPLVGEDDVLAAASERARAAGLPEIQVSAAQGRLLQLLALATGARRVLEVGTLGGYSTIWLARALPPDGGTLVTCEIDPAHAAVARESLAAAGLSAVVDVVVGPAADTLRRLVDEGTEPFDLVFVDADKPSNPVYLDLAVRLSRPGTLVVVDNTVRGGAVADPRSTDPNVLGVREMVARIVDDPRLDATAVQTVGSKGYDGFVLARVRG</sequence>
<evidence type="ECO:0000313" key="4">
    <source>
        <dbReference type="EMBL" id="MTG89681.1"/>
    </source>
</evidence>
<dbReference type="PANTHER" id="PTHR10509">
    <property type="entry name" value="O-METHYLTRANSFERASE-RELATED"/>
    <property type="match status" value="1"/>
</dbReference>
<dbReference type="GO" id="GO:0008171">
    <property type="term" value="F:O-methyltransferase activity"/>
    <property type="evidence" value="ECO:0007669"/>
    <property type="project" value="InterPro"/>
</dbReference>
<dbReference type="Gene3D" id="3.40.50.150">
    <property type="entry name" value="Vaccinia Virus protein VP39"/>
    <property type="match status" value="1"/>
</dbReference>
<keyword evidence="1 4" id="KW-0489">Methyltransferase</keyword>
<dbReference type="Pfam" id="PF01596">
    <property type="entry name" value="Methyltransf_3"/>
    <property type="match status" value="1"/>
</dbReference>